<keyword evidence="5 7" id="KW-1133">Transmembrane helix</keyword>
<sequence>MAGERAAPQDLWALYLAFNRLALQGFGGVLAVAQRELVDRLGWLSRAEFLEVLAVAQVLPGPNVVNISLMIGDRFFGLRGAFTALAGMFVLPCAIVLGLTALTGQFLHQPLVAGALRGMGAVAAGLILATGLKLMGGLKANVLGRSVSLGLAALGFAAIALLRLPLIWAVLGIGGLGMALAWHRLGKD</sequence>
<keyword evidence="3" id="KW-1003">Cell membrane</keyword>
<organism evidence="8 9">
    <name type="scientific">Paucibacter sediminis</name>
    <dbReference type="NCBI Taxonomy" id="3019553"/>
    <lineage>
        <taxon>Bacteria</taxon>
        <taxon>Pseudomonadati</taxon>
        <taxon>Pseudomonadota</taxon>
        <taxon>Betaproteobacteria</taxon>
        <taxon>Burkholderiales</taxon>
        <taxon>Sphaerotilaceae</taxon>
        <taxon>Roseateles</taxon>
    </lineage>
</organism>
<comment type="subcellular location">
    <subcellularLocation>
        <location evidence="1">Cell membrane</location>
        <topology evidence="1">Multi-pass membrane protein</topology>
    </subcellularLocation>
</comment>
<evidence type="ECO:0000313" key="8">
    <source>
        <dbReference type="EMBL" id="WIT10896.1"/>
    </source>
</evidence>
<evidence type="ECO:0000256" key="4">
    <source>
        <dbReference type="ARBA" id="ARBA00022692"/>
    </source>
</evidence>
<dbReference type="GO" id="GO:0005886">
    <property type="term" value="C:plasma membrane"/>
    <property type="evidence" value="ECO:0007669"/>
    <property type="project" value="UniProtKB-SubCell"/>
</dbReference>
<dbReference type="Proteomes" id="UP001177769">
    <property type="component" value="Chromosome"/>
</dbReference>
<accession>A0AA95SPJ5</accession>
<name>A0AA95SPJ5_9BURK</name>
<evidence type="ECO:0000256" key="5">
    <source>
        <dbReference type="ARBA" id="ARBA00022989"/>
    </source>
</evidence>
<dbReference type="GO" id="GO:0015109">
    <property type="term" value="F:chromate transmembrane transporter activity"/>
    <property type="evidence" value="ECO:0007669"/>
    <property type="project" value="InterPro"/>
</dbReference>
<feature type="transmembrane region" description="Helical" evidence="7">
    <location>
        <begin position="166"/>
        <end position="185"/>
    </location>
</feature>
<reference evidence="8" key="1">
    <citation type="submission" date="2023-01" db="EMBL/GenBank/DDBJ databases">
        <title>Whole genome sequence of Paucibacter sp. S2-9 isolated from pond sediment.</title>
        <authorList>
            <person name="Jung J.Y."/>
        </authorList>
    </citation>
    <scope>NUCLEOTIDE SEQUENCE</scope>
    <source>
        <strain evidence="8">S2-9</strain>
    </source>
</reference>
<keyword evidence="6 7" id="KW-0472">Membrane</keyword>
<evidence type="ECO:0000256" key="6">
    <source>
        <dbReference type="ARBA" id="ARBA00023136"/>
    </source>
</evidence>
<keyword evidence="4 7" id="KW-0812">Transmembrane</keyword>
<feature type="transmembrane region" description="Helical" evidence="7">
    <location>
        <begin position="12"/>
        <end position="33"/>
    </location>
</feature>
<proteinExistence type="inferred from homology"/>
<feature type="transmembrane region" description="Helical" evidence="7">
    <location>
        <begin position="76"/>
        <end position="99"/>
    </location>
</feature>
<dbReference type="InterPro" id="IPR003370">
    <property type="entry name" value="Chromate_transpt"/>
</dbReference>
<gene>
    <name evidence="8" type="ORF">PFX98_18550</name>
</gene>
<keyword evidence="9" id="KW-1185">Reference proteome</keyword>
<comment type="similarity">
    <text evidence="2">Belongs to the chromate ion transporter (CHR) (TC 2.A.51) family.</text>
</comment>
<evidence type="ECO:0000256" key="2">
    <source>
        <dbReference type="ARBA" id="ARBA00005262"/>
    </source>
</evidence>
<evidence type="ECO:0000256" key="3">
    <source>
        <dbReference type="ARBA" id="ARBA00022475"/>
    </source>
</evidence>
<feature type="transmembrane region" description="Helical" evidence="7">
    <location>
        <begin position="111"/>
        <end position="130"/>
    </location>
</feature>
<evidence type="ECO:0000256" key="1">
    <source>
        <dbReference type="ARBA" id="ARBA00004651"/>
    </source>
</evidence>
<dbReference type="InterPro" id="IPR052518">
    <property type="entry name" value="CHR_Transporter"/>
</dbReference>
<dbReference type="RefSeq" id="WP_285231974.1">
    <property type="nucleotide sequence ID" value="NZ_CP116346.1"/>
</dbReference>
<feature type="transmembrane region" description="Helical" evidence="7">
    <location>
        <begin position="142"/>
        <end position="160"/>
    </location>
</feature>
<dbReference type="Pfam" id="PF02417">
    <property type="entry name" value="Chromate_transp"/>
    <property type="match status" value="1"/>
</dbReference>
<dbReference type="AlphaFoldDB" id="A0AA95SPJ5"/>
<dbReference type="PANTHER" id="PTHR43663">
    <property type="entry name" value="CHROMATE TRANSPORT PROTEIN-RELATED"/>
    <property type="match status" value="1"/>
</dbReference>
<dbReference type="EMBL" id="CP116346">
    <property type="protein sequence ID" value="WIT10896.1"/>
    <property type="molecule type" value="Genomic_DNA"/>
</dbReference>
<dbReference type="PANTHER" id="PTHR43663:SF1">
    <property type="entry name" value="CHROMATE TRANSPORTER"/>
    <property type="match status" value="1"/>
</dbReference>
<dbReference type="KEGG" id="pais:PFX98_18550"/>
<protein>
    <submittedName>
        <fullName evidence="8">Chromate transporter</fullName>
    </submittedName>
</protein>
<evidence type="ECO:0000256" key="7">
    <source>
        <dbReference type="SAM" id="Phobius"/>
    </source>
</evidence>
<evidence type="ECO:0000313" key="9">
    <source>
        <dbReference type="Proteomes" id="UP001177769"/>
    </source>
</evidence>